<dbReference type="Gene3D" id="1.10.4160.10">
    <property type="entry name" value="Hydantoin permease"/>
    <property type="match status" value="1"/>
</dbReference>
<evidence type="ECO:0000313" key="11">
    <source>
        <dbReference type="EMBL" id="CAA2108125.1"/>
    </source>
</evidence>
<dbReference type="RefSeq" id="WP_339092152.1">
    <property type="nucleotide sequence ID" value="NZ_LR743507.1"/>
</dbReference>
<dbReference type="SUPFAM" id="SSF52172">
    <property type="entry name" value="CheY-like"/>
    <property type="match status" value="1"/>
</dbReference>
<dbReference type="AlphaFoldDB" id="A0A679JH70"/>
<dbReference type="PANTHER" id="PTHR43047:SF72">
    <property type="entry name" value="OSMOSENSING HISTIDINE PROTEIN KINASE SLN1"/>
    <property type="match status" value="1"/>
</dbReference>
<dbReference type="GO" id="GO:0000155">
    <property type="term" value="F:phosphorelay sensor kinase activity"/>
    <property type="evidence" value="ECO:0007669"/>
    <property type="project" value="InterPro"/>
</dbReference>
<evidence type="ECO:0000256" key="5">
    <source>
        <dbReference type="ARBA" id="ARBA00022777"/>
    </source>
</evidence>
<feature type="transmembrane region" description="Helical" evidence="8">
    <location>
        <begin position="196"/>
        <end position="220"/>
    </location>
</feature>
<name>A0A679JH70_VARPD</name>
<feature type="transmembrane region" description="Helical" evidence="8">
    <location>
        <begin position="669"/>
        <end position="686"/>
    </location>
</feature>
<feature type="transmembrane region" description="Helical" evidence="8">
    <location>
        <begin position="88"/>
        <end position="110"/>
    </location>
</feature>
<dbReference type="GO" id="GO:0005886">
    <property type="term" value="C:plasma membrane"/>
    <property type="evidence" value="ECO:0007669"/>
    <property type="project" value="TreeGrafter"/>
</dbReference>
<evidence type="ECO:0000256" key="6">
    <source>
        <dbReference type="PROSITE-ProRule" id="PRU00169"/>
    </source>
</evidence>
<dbReference type="InterPro" id="IPR005467">
    <property type="entry name" value="His_kinase_dom"/>
</dbReference>
<dbReference type="CDD" id="cd00156">
    <property type="entry name" value="REC"/>
    <property type="match status" value="1"/>
</dbReference>
<accession>A0A679JH70</accession>
<dbReference type="Gene3D" id="1.10.287.130">
    <property type="match status" value="1"/>
</dbReference>
<dbReference type="InterPro" id="IPR004358">
    <property type="entry name" value="Sig_transdc_His_kin-like_C"/>
</dbReference>
<feature type="transmembrane region" description="Helical" evidence="8">
    <location>
        <begin position="374"/>
        <end position="393"/>
    </location>
</feature>
<dbReference type="InterPro" id="IPR003661">
    <property type="entry name" value="HisK_dim/P_dom"/>
</dbReference>
<feature type="coiled-coil region" evidence="7">
    <location>
        <begin position="712"/>
        <end position="753"/>
    </location>
</feature>
<dbReference type="CDD" id="cd00082">
    <property type="entry name" value="HisKA"/>
    <property type="match status" value="1"/>
</dbReference>
<dbReference type="InterPro" id="IPR036890">
    <property type="entry name" value="HATPase_C_sf"/>
</dbReference>
<keyword evidence="5 11" id="KW-0418">Kinase</keyword>
<feature type="transmembrane region" description="Helical" evidence="8">
    <location>
        <begin position="321"/>
        <end position="342"/>
    </location>
</feature>
<dbReference type="Pfam" id="PF00072">
    <property type="entry name" value="Response_reg"/>
    <property type="match status" value="1"/>
</dbReference>
<feature type="transmembrane region" description="Helical" evidence="8">
    <location>
        <begin position="165"/>
        <end position="184"/>
    </location>
</feature>
<reference evidence="11" key="1">
    <citation type="submission" date="2019-12" db="EMBL/GenBank/DDBJ databases">
        <authorList>
            <person name="Cremers G."/>
        </authorList>
    </citation>
    <scope>NUCLEOTIDE SEQUENCE</scope>
    <source>
        <strain evidence="11">Vvax</strain>
    </source>
</reference>
<feature type="transmembrane region" description="Helical" evidence="8">
    <location>
        <begin position="232"/>
        <end position="251"/>
    </location>
</feature>
<feature type="transmembrane region" description="Helical" evidence="8">
    <location>
        <begin position="272"/>
        <end position="301"/>
    </location>
</feature>
<dbReference type="PROSITE" id="PS50109">
    <property type="entry name" value="HIS_KIN"/>
    <property type="match status" value="1"/>
</dbReference>
<feature type="transmembrane region" description="Helical" evidence="8">
    <location>
        <begin position="122"/>
        <end position="145"/>
    </location>
</feature>
<dbReference type="InterPro" id="IPR011006">
    <property type="entry name" value="CheY-like_superfamily"/>
</dbReference>
<evidence type="ECO:0000256" key="7">
    <source>
        <dbReference type="SAM" id="Coils"/>
    </source>
</evidence>
<feature type="modified residue" description="4-aspartylphosphate" evidence="6">
    <location>
        <position position="1054"/>
    </location>
</feature>
<feature type="transmembrane region" description="Helical" evidence="8">
    <location>
        <begin position="470"/>
        <end position="490"/>
    </location>
</feature>
<dbReference type="InterPro" id="IPR003594">
    <property type="entry name" value="HATPase_dom"/>
</dbReference>
<dbReference type="InterPro" id="IPR001789">
    <property type="entry name" value="Sig_transdc_resp-reg_receiver"/>
</dbReference>
<feature type="domain" description="Response regulatory" evidence="10">
    <location>
        <begin position="1004"/>
        <end position="1120"/>
    </location>
</feature>
<dbReference type="PANTHER" id="PTHR43047">
    <property type="entry name" value="TWO-COMPONENT HISTIDINE PROTEIN KINASE"/>
    <property type="match status" value="1"/>
</dbReference>
<evidence type="ECO:0000259" key="9">
    <source>
        <dbReference type="PROSITE" id="PS50109"/>
    </source>
</evidence>
<dbReference type="PROSITE" id="PS50110">
    <property type="entry name" value="RESPONSE_REGULATORY"/>
    <property type="match status" value="1"/>
</dbReference>
<feature type="transmembrane region" description="Helical" evidence="8">
    <location>
        <begin position="399"/>
        <end position="420"/>
    </location>
</feature>
<dbReference type="SMART" id="SM00448">
    <property type="entry name" value="REC"/>
    <property type="match status" value="1"/>
</dbReference>
<dbReference type="SMART" id="SM00387">
    <property type="entry name" value="HATPase_c"/>
    <property type="match status" value="1"/>
</dbReference>
<dbReference type="Pfam" id="PF00512">
    <property type="entry name" value="HisKA"/>
    <property type="match status" value="1"/>
</dbReference>
<evidence type="ECO:0000256" key="2">
    <source>
        <dbReference type="ARBA" id="ARBA00012438"/>
    </source>
</evidence>
<keyword evidence="8" id="KW-0812">Transmembrane</keyword>
<evidence type="ECO:0000256" key="1">
    <source>
        <dbReference type="ARBA" id="ARBA00000085"/>
    </source>
</evidence>
<comment type="catalytic activity">
    <reaction evidence="1">
        <text>ATP + protein L-histidine = ADP + protein N-phospho-L-histidine.</text>
        <dbReference type="EC" id="2.7.13.3"/>
    </reaction>
</comment>
<dbReference type="EMBL" id="LR743507">
    <property type="protein sequence ID" value="CAA2108125.1"/>
    <property type="molecule type" value="Genomic_DNA"/>
</dbReference>
<gene>
    <name evidence="11" type="primary">luxQ_2</name>
    <name evidence="11" type="ORF">VVAX_04639</name>
</gene>
<dbReference type="Gene3D" id="3.30.565.10">
    <property type="entry name" value="Histidine kinase-like ATPase, C-terminal domain"/>
    <property type="match status" value="1"/>
</dbReference>
<feature type="transmembrane region" description="Helical" evidence="8">
    <location>
        <begin position="441"/>
        <end position="464"/>
    </location>
</feature>
<evidence type="ECO:0000256" key="4">
    <source>
        <dbReference type="ARBA" id="ARBA00022679"/>
    </source>
</evidence>
<keyword evidence="8" id="KW-0472">Membrane</keyword>
<dbReference type="InterPro" id="IPR036097">
    <property type="entry name" value="HisK_dim/P_sf"/>
</dbReference>
<organism evidence="11">
    <name type="scientific">Variovorax paradoxus</name>
    <dbReference type="NCBI Taxonomy" id="34073"/>
    <lineage>
        <taxon>Bacteria</taxon>
        <taxon>Pseudomonadati</taxon>
        <taxon>Pseudomonadota</taxon>
        <taxon>Betaproteobacteria</taxon>
        <taxon>Burkholderiales</taxon>
        <taxon>Comamonadaceae</taxon>
        <taxon>Variovorax</taxon>
    </lineage>
</organism>
<dbReference type="GO" id="GO:0009927">
    <property type="term" value="F:histidine phosphotransfer kinase activity"/>
    <property type="evidence" value="ECO:0007669"/>
    <property type="project" value="TreeGrafter"/>
</dbReference>
<evidence type="ECO:0000256" key="3">
    <source>
        <dbReference type="ARBA" id="ARBA00022553"/>
    </source>
</evidence>
<sequence length="1205" mass="131049">MHLFGVNPDAPPLPPDDAPQRIVKVRRDYNSWVASETLEDYALRYTPQRFRKWSEWRVANTAFGAASFLILEAVGATLLVQYGFANAFWAILATGLIIFLAGLPISVYAARYGVDMDLLTRGAGFGYIGSTLTSLIYASFTFIFFALEAAVMAYALELALGIPPVWGYLVCALVVIPLVTHGVSAISRLQLWTQPLWLLMLVVPFGYVLVRDPGAFAGIVHYNGVRPGTQGFNLHLFGAALTVGIALITQMGEQADYLRFMPARTAGTARRWWAGVLAGGPGWVVLGVCKMLGGALLAYLALTHMVPADRAVDPNQMYLAAYEYVFPNYGWAVAATALFVVISQLKINVTNAYAGSLAWSNFFSRVAHSHPGRVVWVVFNALIAFMLMEMNVFEALGDVLGLFANIAIAWMMAVVADLVINKPLGLSPPGIEFKRAHLWDINPVGVGAMALASVLSITAHLGVFGPLAQAFSALIALGTALVASPLLAWATGGKYYLARGSDEARGALAFAPAEGPRAVRWARVEPHEESGSYQRLKAQHCVICEREYEGPDMAHCPAYQGAICSLCCTLDARCGDLCKPHASLSAQWSAVLRWLLPRRSWRYLDTGLGHFLLLMLVIVPLLAVVFGVLYQQELRAFGEGALELASETDVAAALAGVQKLSLRSGFLKAYMALLVIAGIVAWWLVLAHQSRKVAQEESNRQTHLLVREIELHRETDRALQAAKQAADEARETAEQAKLAAEHARQAADQANQAKSRYISAISHELRTPLNSILGYAQLMGEDHSVPPHRQQAVAVIKRGGEHLLSLIEGTLAIAHIEAGKLTLHAQPMRFADTLRELADMFELQAAEKGLQFRFEAAGVLPEVVRADEKRVLQILINLLGNAIKFTAAGQVTLRLAYAREFASVEIEDTGPGMPASEIERIFEPFARGNTAGASAAPGAGLGLTIAKMLTDLMGGEMKVSSTPGVGSLFCVRLFLPRVHEAAGGASRPAPVQRARRGYEGERRRLLVVDNEEADRDLLGHVLAPLGFELRSAASGHDALDLIAAGYRPDAMFVDLAMPGIDGWETIRRARKLGLTEAAVAIVSANAFDKGLDNDVGIAPEDFFVKPVRHSELLDWLERRLGLRWTDTAAAAPPPAAPKTMKAPSRERLCALDEAVSLGYFRGIMNQLDDIDTEQPECMAWTEAQRALARRFQFEAMARALAEVTR</sequence>
<dbReference type="Pfam" id="PF02518">
    <property type="entry name" value="HATPase_c"/>
    <property type="match status" value="1"/>
</dbReference>
<keyword evidence="3 6" id="KW-0597">Phosphoprotein</keyword>
<dbReference type="EC" id="2.7.13.3" evidence="2"/>
<dbReference type="SUPFAM" id="SSF47384">
    <property type="entry name" value="Homodimeric domain of signal transducing histidine kinase"/>
    <property type="match status" value="1"/>
</dbReference>
<keyword evidence="4 11" id="KW-0808">Transferase</keyword>
<protein>
    <recommendedName>
        <fullName evidence="2">histidine kinase</fullName>
        <ecNumber evidence="2">2.7.13.3</ecNumber>
    </recommendedName>
</protein>
<feature type="transmembrane region" description="Helical" evidence="8">
    <location>
        <begin position="608"/>
        <end position="630"/>
    </location>
</feature>
<proteinExistence type="predicted"/>
<dbReference type="SMART" id="SM00388">
    <property type="entry name" value="HisKA"/>
    <property type="match status" value="1"/>
</dbReference>
<evidence type="ECO:0000256" key="8">
    <source>
        <dbReference type="SAM" id="Phobius"/>
    </source>
</evidence>
<dbReference type="PRINTS" id="PR00344">
    <property type="entry name" value="BCTRLSENSOR"/>
</dbReference>
<feature type="transmembrane region" description="Helical" evidence="8">
    <location>
        <begin position="58"/>
        <end position="82"/>
    </location>
</feature>
<dbReference type="SUPFAM" id="SSF55874">
    <property type="entry name" value="ATPase domain of HSP90 chaperone/DNA topoisomerase II/histidine kinase"/>
    <property type="match status" value="1"/>
</dbReference>
<feature type="domain" description="Histidine kinase" evidence="9">
    <location>
        <begin position="760"/>
        <end position="977"/>
    </location>
</feature>
<evidence type="ECO:0000259" key="10">
    <source>
        <dbReference type="PROSITE" id="PS50110"/>
    </source>
</evidence>
<keyword evidence="7" id="KW-0175">Coiled coil</keyword>
<dbReference type="Gene3D" id="3.40.50.2300">
    <property type="match status" value="1"/>
</dbReference>
<keyword evidence="8" id="KW-1133">Transmembrane helix</keyword>